<accession>A0A9X1UME8</accession>
<name>A0A9X1UME8_9BURK</name>
<evidence type="ECO:0000313" key="2">
    <source>
        <dbReference type="Proteomes" id="UP001139308"/>
    </source>
</evidence>
<evidence type="ECO:0000313" key="1">
    <source>
        <dbReference type="EMBL" id="MCG5078117.1"/>
    </source>
</evidence>
<protein>
    <submittedName>
        <fullName evidence="1">Uncharacterized protein</fullName>
    </submittedName>
</protein>
<dbReference type="AlphaFoldDB" id="A0A9X1UME8"/>
<dbReference type="Proteomes" id="UP001139308">
    <property type="component" value="Unassembled WGS sequence"/>
</dbReference>
<dbReference type="EMBL" id="JAKLJA010000050">
    <property type="protein sequence ID" value="MCG5078117.1"/>
    <property type="molecule type" value="Genomic_DNA"/>
</dbReference>
<sequence>MKRLTKLVYERFGGAGDAVVWRNESGNPEERAWRGQFRPRTCPEEMRAIALASWSSIPDLPANWKALVGIAALMAEEILYDGTDDAGVIADALHQRISDGEASASDLAMMGIADIESYELRDELVEEARWILQERWQAVQQEAEYLIESSTE</sequence>
<gene>
    <name evidence="1" type="ORF">L5014_33095</name>
</gene>
<dbReference type="RefSeq" id="WP_238468013.1">
    <property type="nucleotide sequence ID" value="NZ_JAKLJA010000050.1"/>
</dbReference>
<reference evidence="1" key="1">
    <citation type="submission" date="2022-01" db="EMBL/GenBank/DDBJ databases">
        <title>Genome sequence and assembly of Parabukholderia sp. RG36.</title>
        <authorList>
            <person name="Chhetri G."/>
        </authorList>
    </citation>
    <scope>NUCLEOTIDE SEQUENCE</scope>
    <source>
        <strain evidence="1">RG36</strain>
    </source>
</reference>
<organism evidence="1 2">
    <name type="scientific">Paraburkholderia tagetis</name>
    <dbReference type="NCBI Taxonomy" id="2913261"/>
    <lineage>
        <taxon>Bacteria</taxon>
        <taxon>Pseudomonadati</taxon>
        <taxon>Pseudomonadota</taxon>
        <taxon>Betaproteobacteria</taxon>
        <taxon>Burkholderiales</taxon>
        <taxon>Burkholderiaceae</taxon>
        <taxon>Paraburkholderia</taxon>
    </lineage>
</organism>
<keyword evidence="2" id="KW-1185">Reference proteome</keyword>
<comment type="caution">
    <text evidence="1">The sequence shown here is derived from an EMBL/GenBank/DDBJ whole genome shotgun (WGS) entry which is preliminary data.</text>
</comment>
<proteinExistence type="predicted"/>